<dbReference type="Gene3D" id="3.40.630.30">
    <property type="match status" value="1"/>
</dbReference>
<sequence length="165" mass="17843">MPLADHLTIRSARPGDETGMSMVLTEVLTDWNSTRPGDPAHVLAAYIGHPDRVDCAVCEGPDGAVGFQSLRLALPGNVYEVEPGWGIIGTYVRLDMGRQGIGQALFAHNLRAAQAAGLSWIEATIGADNLRAQAYYDAMGFQTYRPDDGAVRKRCAVSRLMENLI</sequence>
<keyword evidence="5" id="KW-1185">Reference proteome</keyword>
<dbReference type="AlphaFoldDB" id="A0A1L3I1N7"/>
<evidence type="ECO:0000256" key="1">
    <source>
        <dbReference type="ARBA" id="ARBA00022679"/>
    </source>
</evidence>
<dbReference type="GO" id="GO:0016747">
    <property type="term" value="F:acyltransferase activity, transferring groups other than amino-acyl groups"/>
    <property type="evidence" value="ECO:0007669"/>
    <property type="project" value="InterPro"/>
</dbReference>
<dbReference type="PROSITE" id="PS51186">
    <property type="entry name" value="GNAT"/>
    <property type="match status" value="1"/>
</dbReference>
<dbReference type="SUPFAM" id="SSF55729">
    <property type="entry name" value="Acyl-CoA N-acyltransferases (Nat)"/>
    <property type="match status" value="1"/>
</dbReference>
<dbReference type="Proteomes" id="UP000183859">
    <property type="component" value="Chromosome"/>
</dbReference>
<organism evidence="4 5">
    <name type="scientific">Phaeobacter porticola</name>
    <dbReference type="NCBI Taxonomy" id="1844006"/>
    <lineage>
        <taxon>Bacteria</taxon>
        <taxon>Pseudomonadati</taxon>
        <taxon>Pseudomonadota</taxon>
        <taxon>Alphaproteobacteria</taxon>
        <taxon>Rhodobacterales</taxon>
        <taxon>Roseobacteraceae</taxon>
        <taxon>Phaeobacter</taxon>
    </lineage>
</organism>
<dbReference type="Pfam" id="PF00583">
    <property type="entry name" value="Acetyltransf_1"/>
    <property type="match status" value="1"/>
</dbReference>
<evidence type="ECO:0000259" key="3">
    <source>
        <dbReference type="PROSITE" id="PS51186"/>
    </source>
</evidence>
<dbReference type="InterPro" id="IPR000182">
    <property type="entry name" value="GNAT_dom"/>
</dbReference>
<dbReference type="PANTHER" id="PTHR43877">
    <property type="entry name" value="AMINOALKYLPHOSPHONATE N-ACETYLTRANSFERASE-RELATED-RELATED"/>
    <property type="match status" value="1"/>
</dbReference>
<dbReference type="EMBL" id="CP016364">
    <property type="protein sequence ID" value="APG46012.1"/>
    <property type="molecule type" value="Genomic_DNA"/>
</dbReference>
<evidence type="ECO:0000313" key="5">
    <source>
        <dbReference type="Proteomes" id="UP000183859"/>
    </source>
</evidence>
<accession>A0A1L3I1N7</accession>
<reference evidence="5" key="1">
    <citation type="submission" date="2016-07" db="EMBL/GenBank/DDBJ databases">
        <title>Phaeobacter portensis sp. nov., a tropodithietic acid producing bacterium isolated from a German harbor.</title>
        <authorList>
            <person name="Freese H.M."/>
            <person name="Bunk B."/>
            <person name="Breider S."/>
            <person name="Brinkhoff T."/>
        </authorList>
    </citation>
    <scope>NUCLEOTIDE SEQUENCE [LARGE SCALE GENOMIC DNA]</scope>
    <source>
        <strain evidence="5">P97</strain>
    </source>
</reference>
<keyword evidence="1 4" id="KW-0808">Transferase</keyword>
<name>A0A1L3I1N7_9RHOB</name>
<dbReference type="STRING" id="1844006.PhaeoP97_00568"/>
<evidence type="ECO:0000313" key="4">
    <source>
        <dbReference type="EMBL" id="APG46012.1"/>
    </source>
</evidence>
<dbReference type="OrthoDB" id="5997585at2"/>
<dbReference type="KEGG" id="php:PhaeoP97_00568"/>
<dbReference type="RefSeq" id="WP_083570307.1">
    <property type="nucleotide sequence ID" value="NZ_CP016364.1"/>
</dbReference>
<keyword evidence="2" id="KW-0012">Acyltransferase</keyword>
<protein>
    <submittedName>
        <fullName evidence="4">Acetyltransferase</fullName>
    </submittedName>
</protein>
<evidence type="ECO:0000256" key="2">
    <source>
        <dbReference type="ARBA" id="ARBA00023315"/>
    </source>
</evidence>
<feature type="domain" description="N-acetyltransferase" evidence="3">
    <location>
        <begin position="7"/>
        <end position="165"/>
    </location>
</feature>
<gene>
    <name evidence="4" type="ORF">PhaeoP97_00568</name>
</gene>
<dbReference type="InterPro" id="IPR050832">
    <property type="entry name" value="Bact_Acetyltransf"/>
</dbReference>
<proteinExistence type="predicted"/>
<dbReference type="InterPro" id="IPR016181">
    <property type="entry name" value="Acyl_CoA_acyltransferase"/>
</dbReference>